<organism evidence="2 3">
    <name type="scientific">Sphaerisporangium album</name>
    <dbReference type="NCBI Taxonomy" id="509200"/>
    <lineage>
        <taxon>Bacteria</taxon>
        <taxon>Bacillati</taxon>
        <taxon>Actinomycetota</taxon>
        <taxon>Actinomycetes</taxon>
        <taxon>Streptosporangiales</taxon>
        <taxon>Streptosporangiaceae</taxon>
        <taxon>Sphaerisporangium</taxon>
    </lineage>
</organism>
<dbReference type="EMBL" id="QOIL01000017">
    <property type="protein sequence ID" value="RCG27056.1"/>
    <property type="molecule type" value="Genomic_DNA"/>
</dbReference>
<proteinExistence type="predicted"/>
<dbReference type="PANTHER" id="PTHR12993:SF28">
    <property type="entry name" value="LMBE FAMILY PROTEIN"/>
    <property type="match status" value="1"/>
</dbReference>
<keyword evidence="1" id="KW-0862">Zinc</keyword>
<dbReference type="Pfam" id="PF02585">
    <property type="entry name" value="PIG-L"/>
    <property type="match status" value="1"/>
</dbReference>
<dbReference type="GO" id="GO:0016137">
    <property type="term" value="P:glycoside metabolic process"/>
    <property type="evidence" value="ECO:0007669"/>
    <property type="project" value="UniProtKB-ARBA"/>
</dbReference>
<accession>A0A367F9K1</accession>
<dbReference type="PANTHER" id="PTHR12993">
    <property type="entry name" value="N-ACETYLGLUCOSAMINYL-PHOSPHATIDYLINOSITOL DE-N-ACETYLASE-RELATED"/>
    <property type="match status" value="1"/>
</dbReference>
<evidence type="ECO:0000313" key="2">
    <source>
        <dbReference type="EMBL" id="RCG27056.1"/>
    </source>
</evidence>
<evidence type="ECO:0000256" key="1">
    <source>
        <dbReference type="ARBA" id="ARBA00022833"/>
    </source>
</evidence>
<sequence>MSENLQPVPDDWSRALAIVAHPDDMEFGCAGAVAAWTAGGKSVGYLLLTRGEAGIDGMAPAEAVKVREEEQRASAEICGVGSVEFLDYADGAIEHSPRLRRDLAAAIRRHRPELLITFTHHDFTYTGKWNSPDHRNTGRAALDAVLDAGNRWIFPDLQDKPWNGVKYAAIAGSTRPTHAVDVGGSLDVAVASVEAHSAYLAGLGLPPGAARGPLEAFVTSTGERFGGRPAVPFELIRF</sequence>
<dbReference type="GO" id="GO:0016811">
    <property type="term" value="F:hydrolase activity, acting on carbon-nitrogen (but not peptide) bonds, in linear amides"/>
    <property type="evidence" value="ECO:0007669"/>
    <property type="project" value="TreeGrafter"/>
</dbReference>
<dbReference type="AlphaFoldDB" id="A0A367F9K1"/>
<dbReference type="Proteomes" id="UP000253094">
    <property type="component" value="Unassembled WGS sequence"/>
</dbReference>
<reference evidence="2 3" key="1">
    <citation type="submission" date="2018-06" db="EMBL/GenBank/DDBJ databases">
        <title>Sphaerisporangium craniellae sp. nov., isolated from a marine sponge in the South China Sea.</title>
        <authorList>
            <person name="Li L."/>
        </authorList>
    </citation>
    <scope>NUCLEOTIDE SEQUENCE [LARGE SCALE GENOMIC DNA]</scope>
    <source>
        <strain evidence="2 3">CCTCC AA 208026</strain>
    </source>
</reference>
<protein>
    <submittedName>
        <fullName evidence="2">PIG-L family deacetylase</fullName>
    </submittedName>
</protein>
<dbReference type="SUPFAM" id="SSF102588">
    <property type="entry name" value="LmbE-like"/>
    <property type="match status" value="1"/>
</dbReference>
<dbReference type="InterPro" id="IPR024078">
    <property type="entry name" value="LmbE-like_dom_sf"/>
</dbReference>
<name>A0A367F9K1_9ACTN</name>
<dbReference type="OrthoDB" id="3514174at2"/>
<dbReference type="Gene3D" id="3.40.50.10320">
    <property type="entry name" value="LmbE-like"/>
    <property type="match status" value="1"/>
</dbReference>
<evidence type="ECO:0000313" key="3">
    <source>
        <dbReference type="Proteomes" id="UP000253094"/>
    </source>
</evidence>
<dbReference type="RefSeq" id="WP_114031823.1">
    <property type="nucleotide sequence ID" value="NZ_QOIL01000017.1"/>
</dbReference>
<comment type="caution">
    <text evidence="2">The sequence shown here is derived from an EMBL/GenBank/DDBJ whole genome shotgun (WGS) entry which is preliminary data.</text>
</comment>
<keyword evidence="3" id="KW-1185">Reference proteome</keyword>
<dbReference type="InterPro" id="IPR003737">
    <property type="entry name" value="GlcNAc_PI_deacetylase-related"/>
</dbReference>
<gene>
    <name evidence="2" type="ORF">DQ384_27725</name>
</gene>